<evidence type="ECO:0000313" key="12">
    <source>
        <dbReference type="Proteomes" id="UP000886700"/>
    </source>
</evidence>
<dbReference type="CDD" id="cd14003">
    <property type="entry name" value="STKc_AMPK-like"/>
    <property type="match status" value="1"/>
</dbReference>
<dbReference type="PANTHER" id="PTHR24346:SF85">
    <property type="entry name" value="RIKEN CDNA 1810024B03 GENE"/>
    <property type="match status" value="1"/>
</dbReference>
<evidence type="ECO:0000256" key="7">
    <source>
        <dbReference type="ARBA" id="ARBA00047899"/>
    </source>
</evidence>
<keyword evidence="5" id="KW-0418">Kinase</keyword>
<evidence type="ECO:0000259" key="11">
    <source>
        <dbReference type="PROSITE" id="PS50011"/>
    </source>
</evidence>
<dbReference type="RefSeq" id="XP_040585596.1">
    <property type="nucleotide sequence ID" value="XM_040729662.1"/>
</dbReference>
<evidence type="ECO:0000256" key="1">
    <source>
        <dbReference type="ARBA" id="ARBA00012513"/>
    </source>
</evidence>
<dbReference type="InterPro" id="IPR000719">
    <property type="entry name" value="Prot_kinase_dom"/>
</dbReference>
<dbReference type="PROSITE" id="PS00108">
    <property type="entry name" value="PROTEIN_KINASE_ST"/>
    <property type="match status" value="1"/>
</dbReference>
<feature type="domain" description="Protein kinase" evidence="11">
    <location>
        <begin position="14"/>
        <end position="262"/>
    </location>
</feature>
<comment type="catalytic activity">
    <reaction evidence="8">
        <text>L-seryl-[protein] + ATP = O-phospho-L-seryl-[protein] + ADP + H(+)</text>
        <dbReference type="Rhea" id="RHEA:17989"/>
        <dbReference type="Rhea" id="RHEA-COMP:9863"/>
        <dbReference type="Rhea" id="RHEA-COMP:11604"/>
        <dbReference type="ChEBI" id="CHEBI:15378"/>
        <dbReference type="ChEBI" id="CHEBI:29999"/>
        <dbReference type="ChEBI" id="CHEBI:30616"/>
        <dbReference type="ChEBI" id="CHEBI:83421"/>
        <dbReference type="ChEBI" id="CHEBI:456216"/>
        <dbReference type="EC" id="2.7.11.1"/>
    </reaction>
</comment>
<keyword evidence="4 9" id="KW-0547">Nucleotide-binding</keyword>
<comment type="similarity">
    <text evidence="10">Belongs to the protein kinase superfamily.</text>
</comment>
<keyword evidence="12" id="KW-1185">Reference proteome</keyword>
<dbReference type="InterPro" id="IPR011009">
    <property type="entry name" value="Kinase-like_dom_sf"/>
</dbReference>
<protein>
    <recommendedName>
        <fullName evidence="1">non-specific serine/threonine protein kinase</fullName>
        <ecNumber evidence="1">2.7.11.1</ecNumber>
    </recommendedName>
</protein>
<evidence type="ECO:0000256" key="6">
    <source>
        <dbReference type="ARBA" id="ARBA00022840"/>
    </source>
</evidence>
<dbReference type="PROSITE" id="PS00107">
    <property type="entry name" value="PROTEIN_KINASE_ATP"/>
    <property type="match status" value="1"/>
</dbReference>
<feature type="binding site" evidence="9">
    <location>
        <position position="43"/>
    </location>
    <ligand>
        <name>ATP</name>
        <dbReference type="ChEBI" id="CHEBI:30616"/>
    </ligand>
</feature>
<proteinExistence type="inferred from homology"/>
<evidence type="ECO:0000313" key="13">
    <source>
        <dbReference type="RefSeq" id="XP_040585596.1"/>
    </source>
</evidence>
<keyword evidence="2 10" id="KW-0723">Serine/threonine-protein kinase</keyword>
<evidence type="ECO:0000256" key="4">
    <source>
        <dbReference type="ARBA" id="ARBA00022741"/>
    </source>
</evidence>
<name>A0ABM2W9P2_MESAU</name>
<dbReference type="InterPro" id="IPR008271">
    <property type="entry name" value="Ser/Thr_kinase_AS"/>
</dbReference>
<gene>
    <name evidence="13" type="primary">LOC121133383</name>
</gene>
<accession>A0ABM2W9P2</accession>
<keyword evidence="6 9" id="KW-0067">ATP-binding</keyword>
<comment type="catalytic activity">
    <reaction evidence="7">
        <text>L-threonyl-[protein] + ATP = O-phospho-L-threonyl-[protein] + ADP + H(+)</text>
        <dbReference type="Rhea" id="RHEA:46608"/>
        <dbReference type="Rhea" id="RHEA-COMP:11060"/>
        <dbReference type="Rhea" id="RHEA-COMP:11605"/>
        <dbReference type="ChEBI" id="CHEBI:15378"/>
        <dbReference type="ChEBI" id="CHEBI:30013"/>
        <dbReference type="ChEBI" id="CHEBI:30616"/>
        <dbReference type="ChEBI" id="CHEBI:61977"/>
        <dbReference type="ChEBI" id="CHEBI:456216"/>
        <dbReference type="EC" id="2.7.11.1"/>
    </reaction>
</comment>
<keyword evidence="3" id="KW-0808">Transferase</keyword>
<evidence type="ECO:0000256" key="2">
    <source>
        <dbReference type="ARBA" id="ARBA00022527"/>
    </source>
</evidence>
<evidence type="ECO:0000256" key="10">
    <source>
        <dbReference type="RuleBase" id="RU000304"/>
    </source>
</evidence>
<evidence type="ECO:0000256" key="5">
    <source>
        <dbReference type="ARBA" id="ARBA00022777"/>
    </source>
</evidence>
<organism evidence="12 13">
    <name type="scientific">Mesocricetus auratus</name>
    <name type="common">Golden hamster</name>
    <dbReference type="NCBI Taxonomy" id="10036"/>
    <lineage>
        <taxon>Eukaryota</taxon>
        <taxon>Metazoa</taxon>
        <taxon>Chordata</taxon>
        <taxon>Craniata</taxon>
        <taxon>Vertebrata</taxon>
        <taxon>Euteleostomi</taxon>
        <taxon>Mammalia</taxon>
        <taxon>Eutheria</taxon>
        <taxon>Euarchontoglires</taxon>
        <taxon>Glires</taxon>
        <taxon>Rodentia</taxon>
        <taxon>Myomorpha</taxon>
        <taxon>Muroidea</taxon>
        <taxon>Cricetidae</taxon>
        <taxon>Cricetinae</taxon>
        <taxon>Mesocricetus</taxon>
    </lineage>
</organism>
<evidence type="ECO:0000256" key="3">
    <source>
        <dbReference type="ARBA" id="ARBA00022679"/>
    </source>
</evidence>
<evidence type="ECO:0000256" key="9">
    <source>
        <dbReference type="PROSITE-ProRule" id="PRU10141"/>
    </source>
</evidence>
<evidence type="ECO:0000256" key="8">
    <source>
        <dbReference type="ARBA" id="ARBA00048679"/>
    </source>
</evidence>
<dbReference type="Pfam" id="PF00069">
    <property type="entry name" value="Pkinase"/>
    <property type="match status" value="1"/>
</dbReference>
<dbReference type="PANTHER" id="PTHR24346">
    <property type="entry name" value="MAP/MICROTUBULE AFFINITY-REGULATING KINASE"/>
    <property type="match status" value="1"/>
</dbReference>
<reference evidence="13" key="1">
    <citation type="submission" date="2025-08" db="UniProtKB">
        <authorList>
            <consortium name="RefSeq"/>
        </authorList>
    </citation>
    <scope>IDENTIFICATION</scope>
    <source>
        <tissue evidence="13">Liver</tissue>
    </source>
</reference>
<sequence>MDGHFEEDIFENDFIISTSLGFGSFGEVKLACHLPTNTQVAVKVLEKNHNAVSGIQSEVQILQSLEHRNIVRFFHIIDTQKMSYVFMEYVPGRDLQMLLKNIGYLKEEDARSIFQQVVSAVHFLHKRRIAHRDIKLENILVDGCGNIKLCDFGLAIQLKEGQMLKKVCGSLLYVAPEILARKPYDGLAGDMWSLGVVLYVLVTGQYPYFETTAHDLYRLITNTKLAIPFHLSQACHFIIAQLLQVSTQHRMTISQLLQRKWLGQIEEVVQSASKETLLRVLDTMISLGYPHGEIVSSLIHRQPNRVTATFNILKHKLSCEDSHHQNEKPWVIQRPDHALPPLLPLKRTASEPAFLAFWQVGRFLSGGLYERMRKEILTL</sequence>
<dbReference type="SMART" id="SM00220">
    <property type="entry name" value="S_TKc"/>
    <property type="match status" value="1"/>
</dbReference>
<dbReference type="Proteomes" id="UP000886700">
    <property type="component" value="Unplaced"/>
</dbReference>
<dbReference type="SUPFAM" id="SSF56112">
    <property type="entry name" value="Protein kinase-like (PK-like)"/>
    <property type="match status" value="1"/>
</dbReference>
<dbReference type="PROSITE" id="PS50011">
    <property type="entry name" value="PROTEIN_KINASE_DOM"/>
    <property type="match status" value="1"/>
</dbReference>
<dbReference type="Gene3D" id="1.10.510.10">
    <property type="entry name" value="Transferase(Phosphotransferase) domain 1"/>
    <property type="match status" value="1"/>
</dbReference>
<dbReference type="GeneID" id="121133383"/>
<dbReference type="EC" id="2.7.11.1" evidence="1"/>
<dbReference type="InterPro" id="IPR017441">
    <property type="entry name" value="Protein_kinase_ATP_BS"/>
</dbReference>